<feature type="compositionally biased region" description="Pro residues" evidence="1">
    <location>
        <begin position="162"/>
        <end position="173"/>
    </location>
</feature>
<name>A0A9Q3BVB6_9BASI</name>
<keyword evidence="3" id="KW-1185">Reference proteome</keyword>
<evidence type="ECO:0000313" key="2">
    <source>
        <dbReference type="EMBL" id="MBW0471420.1"/>
    </source>
</evidence>
<dbReference type="EMBL" id="AVOT02002755">
    <property type="protein sequence ID" value="MBW0471420.1"/>
    <property type="molecule type" value="Genomic_DNA"/>
</dbReference>
<protein>
    <submittedName>
        <fullName evidence="2">Uncharacterized protein</fullName>
    </submittedName>
</protein>
<proteinExistence type="predicted"/>
<evidence type="ECO:0000256" key="1">
    <source>
        <dbReference type="SAM" id="MobiDB-lite"/>
    </source>
</evidence>
<feature type="compositionally biased region" description="Basic and acidic residues" evidence="1">
    <location>
        <begin position="99"/>
        <end position="109"/>
    </location>
</feature>
<evidence type="ECO:0000313" key="3">
    <source>
        <dbReference type="Proteomes" id="UP000765509"/>
    </source>
</evidence>
<feature type="region of interest" description="Disordered" evidence="1">
    <location>
        <begin position="161"/>
        <end position="202"/>
    </location>
</feature>
<feature type="compositionally biased region" description="Polar residues" evidence="1">
    <location>
        <begin position="59"/>
        <end position="76"/>
    </location>
</feature>
<organism evidence="2 3">
    <name type="scientific">Austropuccinia psidii MF-1</name>
    <dbReference type="NCBI Taxonomy" id="1389203"/>
    <lineage>
        <taxon>Eukaryota</taxon>
        <taxon>Fungi</taxon>
        <taxon>Dikarya</taxon>
        <taxon>Basidiomycota</taxon>
        <taxon>Pucciniomycotina</taxon>
        <taxon>Pucciniomycetes</taxon>
        <taxon>Pucciniales</taxon>
        <taxon>Sphaerophragmiaceae</taxon>
        <taxon>Austropuccinia</taxon>
    </lineage>
</organism>
<comment type="caution">
    <text evidence="2">The sequence shown here is derived from an EMBL/GenBank/DDBJ whole genome shotgun (WGS) entry which is preliminary data.</text>
</comment>
<accession>A0A9Q3BVB6</accession>
<reference evidence="2" key="1">
    <citation type="submission" date="2021-03" db="EMBL/GenBank/DDBJ databases">
        <title>Draft genome sequence of rust myrtle Austropuccinia psidii MF-1, a brazilian biotype.</title>
        <authorList>
            <person name="Quecine M.C."/>
            <person name="Pachon D.M.R."/>
            <person name="Bonatelli M.L."/>
            <person name="Correr F.H."/>
            <person name="Franceschini L.M."/>
            <person name="Leite T.F."/>
            <person name="Margarido G.R.A."/>
            <person name="Almeida C.A."/>
            <person name="Ferrarezi J.A."/>
            <person name="Labate C.A."/>
        </authorList>
    </citation>
    <scope>NUCLEOTIDE SEQUENCE</scope>
    <source>
        <strain evidence="2">MF-1</strain>
    </source>
</reference>
<feature type="region of interest" description="Disordered" evidence="1">
    <location>
        <begin position="56"/>
        <end position="139"/>
    </location>
</feature>
<gene>
    <name evidence="2" type="ORF">O181_011135</name>
</gene>
<dbReference type="AlphaFoldDB" id="A0A9Q3BVB6"/>
<dbReference type="Proteomes" id="UP000765509">
    <property type="component" value="Unassembled WGS sequence"/>
</dbReference>
<sequence length="202" mass="22328">MISPVPTSINLSTPLLGHHSMVTSLLDWRKVIIQLMKDGDGKRRFELGPIVTMSCHPWDSNTKVKQNPPNPLQQDSPLPCTSYKQAPQKPTPGMQWLEDLFHKPSKHNEPPIPGPSQASEPHEDPLACEPEPEVAPMQSTEENFACPATPASIIIINNTPIRSPPPPEIPPIAPENTTACSPWRQAPLNPTMRLGRNLRNCN</sequence>